<protein>
    <submittedName>
        <fullName evidence="2">Uncharacterized protein</fullName>
    </submittedName>
</protein>
<name>A0AAW0CAZ8_9AGAR</name>
<proteinExistence type="predicted"/>
<comment type="caution">
    <text evidence="2">The sequence shown here is derived from an EMBL/GenBank/DDBJ whole genome shotgun (WGS) entry which is preliminary data.</text>
</comment>
<sequence length="124" mass="14034">MNPIVPSVKKVSKLPPLCHIFQTDEACTFKGPHRHYDAQRSFSSVSEKPVGESEDQESHTLSAVGEMDREDHPKSPDRWTIPRPPARATKSRPARARHVTPFRARLAKLKLFPELKLDASDKRA</sequence>
<reference evidence="2 3" key="1">
    <citation type="submission" date="2024-01" db="EMBL/GenBank/DDBJ databases">
        <title>A draft genome for a cacao thread blight-causing isolate of Paramarasmius palmivorus.</title>
        <authorList>
            <person name="Baruah I.K."/>
            <person name="Bukari Y."/>
            <person name="Amoako-Attah I."/>
            <person name="Meinhardt L.W."/>
            <person name="Bailey B.A."/>
            <person name="Cohen S.P."/>
        </authorList>
    </citation>
    <scope>NUCLEOTIDE SEQUENCE [LARGE SCALE GENOMIC DNA]</scope>
    <source>
        <strain evidence="2 3">GH-12</strain>
    </source>
</reference>
<organism evidence="2 3">
    <name type="scientific">Paramarasmius palmivorus</name>
    <dbReference type="NCBI Taxonomy" id="297713"/>
    <lineage>
        <taxon>Eukaryota</taxon>
        <taxon>Fungi</taxon>
        <taxon>Dikarya</taxon>
        <taxon>Basidiomycota</taxon>
        <taxon>Agaricomycotina</taxon>
        <taxon>Agaricomycetes</taxon>
        <taxon>Agaricomycetidae</taxon>
        <taxon>Agaricales</taxon>
        <taxon>Marasmiineae</taxon>
        <taxon>Marasmiaceae</taxon>
        <taxon>Paramarasmius</taxon>
    </lineage>
</organism>
<evidence type="ECO:0000313" key="2">
    <source>
        <dbReference type="EMBL" id="KAK7036480.1"/>
    </source>
</evidence>
<feature type="compositionally biased region" description="Basic and acidic residues" evidence="1">
    <location>
        <begin position="66"/>
        <end position="77"/>
    </location>
</feature>
<evidence type="ECO:0000256" key="1">
    <source>
        <dbReference type="SAM" id="MobiDB-lite"/>
    </source>
</evidence>
<accession>A0AAW0CAZ8</accession>
<feature type="region of interest" description="Disordered" evidence="1">
    <location>
        <begin position="38"/>
        <end position="100"/>
    </location>
</feature>
<dbReference type="Proteomes" id="UP001383192">
    <property type="component" value="Unassembled WGS sequence"/>
</dbReference>
<dbReference type="AlphaFoldDB" id="A0AAW0CAZ8"/>
<gene>
    <name evidence="2" type="ORF">VNI00_011677</name>
</gene>
<evidence type="ECO:0000313" key="3">
    <source>
        <dbReference type="Proteomes" id="UP001383192"/>
    </source>
</evidence>
<feature type="compositionally biased region" description="Basic residues" evidence="1">
    <location>
        <begin position="89"/>
        <end position="100"/>
    </location>
</feature>
<keyword evidence="3" id="KW-1185">Reference proteome</keyword>
<dbReference type="EMBL" id="JAYKXP010000051">
    <property type="protein sequence ID" value="KAK7036480.1"/>
    <property type="molecule type" value="Genomic_DNA"/>
</dbReference>